<dbReference type="Proteomes" id="UP001227268">
    <property type="component" value="Unassembled WGS sequence"/>
</dbReference>
<evidence type="ECO:0000313" key="2">
    <source>
        <dbReference type="Proteomes" id="UP001227268"/>
    </source>
</evidence>
<gene>
    <name evidence="1" type="ORF">QFC21_000249</name>
</gene>
<protein>
    <submittedName>
        <fullName evidence="1">Uncharacterized protein</fullName>
    </submittedName>
</protein>
<accession>A0ACC2WCX4</accession>
<keyword evidence="2" id="KW-1185">Reference proteome</keyword>
<dbReference type="EMBL" id="JASBWT010000001">
    <property type="protein sequence ID" value="KAJ9108927.1"/>
    <property type="molecule type" value="Genomic_DNA"/>
</dbReference>
<sequence length="1319" mass="140627">MAALSAAELQKRHGLEGAPDPFPSLGNNAPAAPSTSAPAKSRQPAAPEPVDTANEDAFPALGSSSGPAPATTSSASSKWGAASASKVKARVPVSSAPGGLGRSGSPLASSLPASISFSVPSASITVSPKVFNELTKKVKEQYGCNVEASSQMKTGLRTFFVRGPDDKRVALAKKTIERGISKVETQTMDVPLSTLGTIIGPKGANLKVITDATGCRIDIPRRDQLPTAPVNGHKETNGDDSDSDDDEEAEDPAVPISLTGPTPAIVDAKNRINALIKDKVSFTSVKIKDIPSEYYLFIAGPKGKRAKEVLEQGVGQGQVQVHIPPPSVWKALASRADAAAEDENADSAISGQAERKRDIAIRIKGDKDKVAAVVAEIRRQYEEYRSNSTKISISIPKRQHRFLVGSAADEILEEHGCIVELPAIDSHSEECVIRGPKINLIAAFSTVMEKANAIGIETVDLVDAHKTSDAVQHAKNVLRYLIRISKLRQIADAHSGVKVYPPFQAVVESVGNVVIEIVGEDAAQVSKAKEELSSIVKTLSPAHIASVDIDFALHKFLIGKKGAKINQFETAHSVTVVFPPTTDESSTVLLVYTGTGLPTDKKQRDAKLKEALAGASKDIESLAKEAADIKTETLEVEQKWHRHVIGPGGSVLRSILGEDPLVTVSIGKKDGKADQDVIVVRGPSTEVDQIVPALLQVVEDAKNDDIINGHTVEFAVEKRHVPHLVGQAGATINKLRESLGVRVNFDDDDESTNKKGSKNHMVSCKIVGRKEAVEEAKQRLQAQIERLADETTEVITIKRALHPALIGSSGKYAIRLEDKYGVKITFPRDTKDGAEQKANQKPDEVVIRGGRKGVAGAKAELLEAAEFEKETNQTTTFTVPTAAVARIVGKAGANINAIKDDTGAQIDVDKTSEKDTSITLRGDKQAIAAAKSSIQAVVAEVGDRKEEVITIPNKFHGQLIGPGGQRLRDLIARVGGPEDRSQQAGLINFPRAGDASPDTVKLRGDKSLVNKIKAELERLVTDLGDQVVLGVRVPVQDHASRIGRGGAALQDLQRKSGATIQFPGSRQYNSTPAIENAEELGDVPANELIKVAGTREQCQRAIEVLSQALSSPPSRSQTPTGRGNGNLPMRTVAVPAKYFHALIDGQIQRQLRQNGIQVELPAAPAKPEVKRPEAAASQAGAQSARIDVDEGDDNSEQIDYTFEVYDKYESLGEAGDAPLDFVIRGKDEVLDKGEQILQEAVEKAKTANKVGVLVGIPRSAFPRIIGSKGATISRLRSETGADITVGKDDDLITLVGDAQSVEYAKDAIVSIASRRGARF</sequence>
<reference evidence="1" key="1">
    <citation type="submission" date="2023-04" db="EMBL/GenBank/DDBJ databases">
        <title>Draft Genome sequencing of Naganishia species isolated from polar environments using Oxford Nanopore Technology.</title>
        <authorList>
            <person name="Leo P."/>
            <person name="Venkateswaran K."/>
        </authorList>
    </citation>
    <scope>NUCLEOTIDE SEQUENCE</scope>
    <source>
        <strain evidence="1">MNA-CCFEE 5423</strain>
    </source>
</reference>
<organism evidence="1 2">
    <name type="scientific">Naganishia friedmannii</name>
    <dbReference type="NCBI Taxonomy" id="89922"/>
    <lineage>
        <taxon>Eukaryota</taxon>
        <taxon>Fungi</taxon>
        <taxon>Dikarya</taxon>
        <taxon>Basidiomycota</taxon>
        <taxon>Agaricomycotina</taxon>
        <taxon>Tremellomycetes</taxon>
        <taxon>Filobasidiales</taxon>
        <taxon>Filobasidiaceae</taxon>
        <taxon>Naganishia</taxon>
    </lineage>
</organism>
<comment type="caution">
    <text evidence="1">The sequence shown here is derived from an EMBL/GenBank/DDBJ whole genome shotgun (WGS) entry which is preliminary data.</text>
</comment>
<proteinExistence type="predicted"/>
<evidence type="ECO:0000313" key="1">
    <source>
        <dbReference type="EMBL" id="KAJ9108927.1"/>
    </source>
</evidence>
<name>A0ACC2WCX4_9TREE</name>